<feature type="transmembrane region" description="Helical" evidence="5">
    <location>
        <begin position="67"/>
        <end position="87"/>
    </location>
</feature>
<dbReference type="InterPro" id="IPR038665">
    <property type="entry name" value="Voltage-dep_anion_channel_sf"/>
</dbReference>
<dbReference type="GO" id="GO:0005886">
    <property type="term" value="C:plasma membrane"/>
    <property type="evidence" value="ECO:0007669"/>
    <property type="project" value="TreeGrafter"/>
</dbReference>
<dbReference type="Pfam" id="PF03595">
    <property type="entry name" value="SLAC1"/>
    <property type="match status" value="1"/>
</dbReference>
<keyword evidence="2 5" id="KW-0812">Transmembrane</keyword>
<evidence type="ECO:0000256" key="3">
    <source>
        <dbReference type="ARBA" id="ARBA00022989"/>
    </source>
</evidence>
<dbReference type="EMBL" id="VIQT01000009">
    <property type="protein sequence ID" value="NDO38937.1"/>
    <property type="molecule type" value="Genomic_DNA"/>
</dbReference>
<reference evidence="6 7" key="1">
    <citation type="submission" date="2019-06" db="EMBL/GenBank/DDBJ databases">
        <title>Draft genome sequences of 15 bacterial species constituting the stable defined intestinal microbiota of the GM15 gnotobiotic mouse model.</title>
        <authorList>
            <person name="Elie C."/>
            <person name="Mathieu A."/>
            <person name="Saliou A."/>
            <person name="Darnaud M."/>
            <person name="Leulier F."/>
            <person name="Tamellini A."/>
        </authorList>
    </citation>
    <scope>NUCLEOTIDE SEQUENCE [LARGE SCALE GENOMIC DNA]</scope>
    <source>
        <strain evidence="6 7">JM4-15</strain>
    </source>
</reference>
<feature type="transmembrane region" description="Helical" evidence="5">
    <location>
        <begin position="33"/>
        <end position="55"/>
    </location>
</feature>
<evidence type="ECO:0000256" key="5">
    <source>
        <dbReference type="SAM" id="Phobius"/>
    </source>
</evidence>
<feature type="transmembrane region" description="Helical" evidence="5">
    <location>
        <begin position="274"/>
        <end position="295"/>
    </location>
</feature>
<feature type="transmembrane region" description="Helical" evidence="5">
    <location>
        <begin position="187"/>
        <end position="205"/>
    </location>
</feature>
<dbReference type="Gene3D" id="1.50.10.150">
    <property type="entry name" value="Voltage-dependent anion channel"/>
    <property type="match status" value="1"/>
</dbReference>
<comment type="caution">
    <text evidence="6">The sequence shown here is derived from an EMBL/GenBank/DDBJ whole genome shotgun (WGS) entry which is preliminary data.</text>
</comment>
<sequence>MKNMIKKVPVPICGVMLGTAALGNLLQSYSETIRQLCGVFAAFLLILVILKLIMFPNAVKEDMNNPIMASVAGTFSMALMILSTYVKPMIGQAAYYIWLLAIVLHIVLIVYFTIKFLIKLQIEKVFASYYIVYVGIAVAAITAPVYEKQAIGSAAFWFGFVTLLLLLLLVTYRYIKFPKVPDPAKPLLCIYAAPTSLCLAGYIQSVSPKSYSFLVGLFVVATALYIFALVKAIGYLKLPFYPSYAAFTFPFVISAIAAKQTMACMANMGCPAPFLQYVVLIETVIAVLLVIYTYFRFMIFLFASQK</sequence>
<protein>
    <submittedName>
        <fullName evidence="6">TDT family transporter</fullName>
    </submittedName>
</protein>
<proteinExistence type="predicted"/>
<accession>A0A845SYE6</accession>
<dbReference type="InterPro" id="IPR004695">
    <property type="entry name" value="SLAC1/Mae1/Ssu1/TehA"/>
</dbReference>
<feature type="transmembrane region" description="Helical" evidence="5">
    <location>
        <begin position="242"/>
        <end position="262"/>
    </location>
</feature>
<dbReference type="PANTHER" id="PTHR37955:SF1">
    <property type="entry name" value="DEP DOMAIN-CONTAINING PROTEIN"/>
    <property type="match status" value="1"/>
</dbReference>
<evidence type="ECO:0000256" key="4">
    <source>
        <dbReference type="ARBA" id="ARBA00023136"/>
    </source>
</evidence>
<feature type="transmembrane region" description="Helical" evidence="5">
    <location>
        <begin position="211"/>
        <end position="230"/>
    </location>
</feature>
<feature type="transmembrane region" description="Helical" evidence="5">
    <location>
        <begin position="152"/>
        <end position="175"/>
    </location>
</feature>
<dbReference type="PANTHER" id="PTHR37955">
    <property type="entry name" value="TELLURITE RESISTANCE PROTEIN TEHA"/>
    <property type="match status" value="1"/>
</dbReference>
<evidence type="ECO:0000313" key="6">
    <source>
        <dbReference type="EMBL" id="NDO38937.1"/>
    </source>
</evidence>
<comment type="subcellular location">
    <subcellularLocation>
        <location evidence="1">Membrane</location>
        <topology evidence="1">Multi-pass membrane protein</topology>
    </subcellularLocation>
</comment>
<dbReference type="Proteomes" id="UP000462501">
    <property type="component" value="Unassembled WGS sequence"/>
</dbReference>
<dbReference type="GO" id="GO:0046583">
    <property type="term" value="F:monoatomic cation efflux transmembrane transporter activity"/>
    <property type="evidence" value="ECO:0007669"/>
    <property type="project" value="TreeGrafter"/>
</dbReference>
<evidence type="ECO:0000256" key="1">
    <source>
        <dbReference type="ARBA" id="ARBA00004141"/>
    </source>
</evidence>
<keyword evidence="3 5" id="KW-1133">Transmembrane helix</keyword>
<keyword evidence="4 5" id="KW-0472">Membrane</keyword>
<feature type="transmembrane region" description="Helical" evidence="5">
    <location>
        <begin position="126"/>
        <end position="146"/>
    </location>
</feature>
<evidence type="ECO:0000313" key="7">
    <source>
        <dbReference type="Proteomes" id="UP000462501"/>
    </source>
</evidence>
<organism evidence="6 7">
    <name type="scientific">Anaerotruncus colihominis</name>
    <dbReference type="NCBI Taxonomy" id="169435"/>
    <lineage>
        <taxon>Bacteria</taxon>
        <taxon>Bacillati</taxon>
        <taxon>Bacillota</taxon>
        <taxon>Clostridia</taxon>
        <taxon>Eubacteriales</taxon>
        <taxon>Oscillospiraceae</taxon>
        <taxon>Anaerotruncus</taxon>
    </lineage>
</organism>
<name>A0A845SYE6_9FIRM</name>
<dbReference type="InterPro" id="IPR052951">
    <property type="entry name" value="Tellurite_res_ion_channel"/>
</dbReference>
<feature type="transmembrane region" description="Helical" evidence="5">
    <location>
        <begin position="93"/>
        <end position="114"/>
    </location>
</feature>
<gene>
    <name evidence="6" type="ORF">FMM72_06660</name>
</gene>
<evidence type="ECO:0000256" key="2">
    <source>
        <dbReference type="ARBA" id="ARBA00022692"/>
    </source>
</evidence>
<dbReference type="AlphaFoldDB" id="A0A845SYE6"/>
<dbReference type="CDD" id="cd09325">
    <property type="entry name" value="TDT_C4-dicarb_trans"/>
    <property type="match status" value="1"/>
</dbReference>